<comment type="caution">
    <text evidence="1">The sequence shown here is derived from an EMBL/GenBank/DDBJ whole genome shotgun (WGS) entry which is preliminary data.</text>
</comment>
<gene>
    <name evidence="1" type="ORF">EV186_10453</name>
</gene>
<dbReference type="InterPro" id="IPR036894">
    <property type="entry name" value="YbaB-like_sf"/>
</dbReference>
<dbReference type="Proteomes" id="UP000295444">
    <property type="component" value="Unassembled WGS sequence"/>
</dbReference>
<dbReference type="GO" id="GO:0003677">
    <property type="term" value="F:DNA binding"/>
    <property type="evidence" value="ECO:0007669"/>
    <property type="project" value="InterPro"/>
</dbReference>
<keyword evidence="2" id="KW-1185">Reference proteome</keyword>
<reference evidence="1 2" key="1">
    <citation type="submission" date="2019-03" db="EMBL/GenBank/DDBJ databases">
        <title>Genomic Encyclopedia of Type Strains, Phase IV (KMG-IV): sequencing the most valuable type-strain genomes for metagenomic binning, comparative biology and taxonomic classification.</title>
        <authorList>
            <person name="Goeker M."/>
        </authorList>
    </citation>
    <scope>NUCLEOTIDE SEQUENCE [LARGE SCALE GENOMIC DNA]</scope>
    <source>
        <strain evidence="1 2">DSM 45361</strain>
    </source>
</reference>
<dbReference type="RefSeq" id="WP_133851472.1">
    <property type="nucleotide sequence ID" value="NZ_SNXZ01000004.1"/>
</dbReference>
<evidence type="ECO:0000313" key="2">
    <source>
        <dbReference type="Proteomes" id="UP000295444"/>
    </source>
</evidence>
<dbReference type="EMBL" id="SNXZ01000004">
    <property type="protein sequence ID" value="TDP96073.1"/>
    <property type="molecule type" value="Genomic_DNA"/>
</dbReference>
<evidence type="ECO:0008006" key="3">
    <source>
        <dbReference type="Google" id="ProtNLM"/>
    </source>
</evidence>
<accession>A0A4R6S9E4</accession>
<organism evidence="1 2">
    <name type="scientific">Labedaea rhizosphaerae</name>
    <dbReference type="NCBI Taxonomy" id="598644"/>
    <lineage>
        <taxon>Bacteria</taxon>
        <taxon>Bacillati</taxon>
        <taxon>Actinomycetota</taxon>
        <taxon>Actinomycetes</taxon>
        <taxon>Pseudonocardiales</taxon>
        <taxon>Pseudonocardiaceae</taxon>
        <taxon>Labedaea</taxon>
    </lineage>
</organism>
<dbReference type="Gene3D" id="3.30.1310.10">
    <property type="entry name" value="Nucleoid-associated protein YbaB-like domain"/>
    <property type="match status" value="1"/>
</dbReference>
<protein>
    <recommendedName>
        <fullName evidence="3">YbaB/EbfC DNA-binding family protein</fullName>
    </recommendedName>
</protein>
<dbReference type="AlphaFoldDB" id="A0A4R6S9E4"/>
<proteinExistence type="predicted"/>
<dbReference type="Pfam" id="PF02575">
    <property type="entry name" value="YbaB_DNA_bd"/>
    <property type="match status" value="1"/>
</dbReference>
<evidence type="ECO:0000313" key="1">
    <source>
        <dbReference type="EMBL" id="TDP96073.1"/>
    </source>
</evidence>
<name>A0A4R6S9E4_LABRH</name>
<dbReference type="SUPFAM" id="SSF82607">
    <property type="entry name" value="YbaB-like"/>
    <property type="match status" value="1"/>
</dbReference>
<sequence>MNEITATASAHHDTVSVTTYPGGGLAELKIDDHALGLGPARLAETILDLVGTATAKANQKTKHALHDVLADLPAEHVDALGLGLDAEAAEQAEATVPDSWRLS</sequence>
<dbReference type="OrthoDB" id="3695357at2"/>
<dbReference type="InterPro" id="IPR004401">
    <property type="entry name" value="YbaB/EbfC"/>
</dbReference>